<dbReference type="InterPro" id="IPR042491">
    <property type="entry name" value="Vps35_C"/>
</dbReference>
<evidence type="ECO:0000256" key="11">
    <source>
        <dbReference type="ARBA" id="ARBA00023136"/>
    </source>
</evidence>
<comment type="subcellular location">
    <subcellularLocation>
        <location evidence="3">Cytoplasm</location>
    </subcellularLocation>
    <subcellularLocation>
        <location evidence="1">Endosome membrane</location>
        <topology evidence="1">Peripheral membrane protein</topology>
        <orientation evidence="1">Cytoplasmic side</orientation>
    </subcellularLocation>
    <subcellularLocation>
        <location evidence="4">Golgi apparatus</location>
        <location evidence="4">trans-Golgi network membrane</location>
        <topology evidence="4">Peripheral membrane protein</topology>
        <orientation evidence="4">Cytoplasmic side</orientation>
    </subcellularLocation>
    <subcellularLocation>
        <location evidence="2">Prevacuolar compartment membrane</location>
        <topology evidence="2">Peripheral membrane protein</topology>
        <orientation evidence="2">Cytoplasmic side</orientation>
    </subcellularLocation>
</comment>
<evidence type="ECO:0000256" key="10">
    <source>
        <dbReference type="ARBA" id="ARBA00023034"/>
    </source>
</evidence>
<keyword evidence="8" id="KW-0967">Endosome</keyword>
<dbReference type="GO" id="GO:0005770">
    <property type="term" value="C:late endosome"/>
    <property type="evidence" value="ECO:0007669"/>
    <property type="project" value="TreeGrafter"/>
</dbReference>
<dbReference type="GO" id="GO:0030906">
    <property type="term" value="C:retromer, cargo-selective complex"/>
    <property type="evidence" value="ECO:0007669"/>
    <property type="project" value="InterPro"/>
</dbReference>
<sequence length="736" mass="83048">MLNGTEDEEKWLAEGIAGIQHNAFYMHRALDSNNLREALKYSAQMLSELRTSKLSPHKYYELYMRAFDELKRLELFFKDDSKHGVSVVDLYELVQHAGNILPRLYLLCTVGSIYIKSKEAPAKEVLKDLVEMCRGVQHPIRGLFLRSYLAQISRDKLPDIGSEYEGDADTVMDAVDFVLQNFTEMNKLWVRMQHQGPGGVREKREKERSELQDLVGKNLHVLSQIEGVDLEMYKETVLPRVLEQVVNCKDDLAQYYLMDCIIQVFPDEYHLQTLETLLGACPQLQPTVDVKTVLSRLMDRLSNYAASSADVLPEFLQVEAFSKLSNAIGKVIEAQLDMPAVGAITLYVSLLTFTLRVHPDRLDHVDQVLGACVKKLSNIPKLEDSRAMKQVVALLSAPLEKYNDIVTALTLSNYPRVMDHLDIGTNKLMAMVIIQSIMKNNSCISTADKVEVLFELIKGLIKDIDGADVDELDEEDFKEEQNSVARLIHMLYNDEPEEMLKIICIVRKHTMVGGPKRLPFTVSSLVFSALRAANGCDIEHVAYEFFTQAFLLYEEEIADSKAQVTAIHLIIGTLQRMNVFGVENRDTLTHKATGYSARLLKKADQCRAVYACSHLFWVDDQDGIKDGERVLLCLKRALRIANAAQQMANVARGSGGPVSLFVEILNKYIYFFEKGNKQITSSAIQGLIELINTEMQSDSTNPDSVADAFLASTLRYIQFQKQKGGVMGEKFESIKL</sequence>
<dbReference type="Gene3D" id="1.25.40.660">
    <property type="entry name" value="Vacuolar protein sorting-associated protein 35, helical subcomplex Vps35-C"/>
    <property type="match status" value="2"/>
</dbReference>
<gene>
    <name evidence="13" type="ORF">ES288_D01G128100v1</name>
</gene>
<proteinExistence type="inferred from homology"/>
<keyword evidence="7" id="KW-0963">Cytoplasm</keyword>
<dbReference type="PIRSF" id="PIRSF009375">
    <property type="entry name" value="Retromer_Vps35"/>
    <property type="match status" value="1"/>
</dbReference>
<keyword evidence="6 12" id="KW-0813">Transport</keyword>
<dbReference type="PANTHER" id="PTHR11099:SF6">
    <property type="entry name" value="VACUOLAR PROTEIN SORTING-ASSOCIATED PROTEIN 35B"/>
    <property type="match status" value="1"/>
</dbReference>
<evidence type="ECO:0000256" key="3">
    <source>
        <dbReference type="ARBA" id="ARBA00004496"/>
    </source>
</evidence>
<evidence type="ECO:0000256" key="8">
    <source>
        <dbReference type="ARBA" id="ARBA00022753"/>
    </source>
</evidence>
<keyword evidence="9 12" id="KW-0653">Protein transport</keyword>
<dbReference type="AlphaFoldDB" id="A0A5D2DPB6"/>
<protein>
    <recommendedName>
        <fullName evidence="12">Vacuolar protein sorting-associated protein 35</fullName>
    </recommendedName>
</protein>
<accession>A0A5D2DPB6</accession>
<dbReference type="GO" id="GO:0010008">
    <property type="term" value="C:endosome membrane"/>
    <property type="evidence" value="ECO:0007669"/>
    <property type="project" value="UniProtKB-SubCell"/>
</dbReference>
<reference evidence="13 14" key="1">
    <citation type="submission" date="2019-06" db="EMBL/GenBank/DDBJ databases">
        <title>WGS assembly of Gossypium darwinii.</title>
        <authorList>
            <person name="Chen Z.J."/>
            <person name="Sreedasyam A."/>
            <person name="Ando A."/>
            <person name="Song Q."/>
            <person name="De L."/>
            <person name="Hulse-Kemp A."/>
            <person name="Ding M."/>
            <person name="Ye W."/>
            <person name="Kirkbride R."/>
            <person name="Jenkins J."/>
            <person name="Plott C."/>
            <person name="Lovell J."/>
            <person name="Lin Y.-M."/>
            <person name="Vaughn R."/>
            <person name="Liu B."/>
            <person name="Li W."/>
            <person name="Simpson S."/>
            <person name="Scheffler B."/>
            <person name="Saski C."/>
            <person name="Grover C."/>
            <person name="Hu G."/>
            <person name="Conover J."/>
            <person name="Carlson J."/>
            <person name="Shu S."/>
            <person name="Boston L."/>
            <person name="Williams M."/>
            <person name="Peterson D."/>
            <person name="Mcgee K."/>
            <person name="Jones D."/>
            <person name="Wendel J."/>
            <person name="Stelly D."/>
            <person name="Grimwood J."/>
            <person name="Schmutz J."/>
        </authorList>
    </citation>
    <scope>NUCLEOTIDE SEQUENCE [LARGE SCALE GENOMIC DNA]</scope>
    <source>
        <strain evidence="13">1808015.09</strain>
    </source>
</reference>
<dbReference type="Proteomes" id="UP000323506">
    <property type="component" value="Chromosome D01"/>
</dbReference>
<keyword evidence="10" id="KW-0333">Golgi apparatus</keyword>
<dbReference type="PANTHER" id="PTHR11099">
    <property type="entry name" value="VACUOLAR SORTING PROTEIN 35"/>
    <property type="match status" value="1"/>
</dbReference>
<keyword evidence="14" id="KW-1185">Reference proteome</keyword>
<comment type="similarity">
    <text evidence="5 12">Belongs to the VPS35 family.</text>
</comment>
<evidence type="ECO:0000256" key="4">
    <source>
        <dbReference type="ARBA" id="ARBA00004546"/>
    </source>
</evidence>
<evidence type="ECO:0000256" key="5">
    <source>
        <dbReference type="ARBA" id="ARBA00006536"/>
    </source>
</evidence>
<dbReference type="GO" id="GO:0006886">
    <property type="term" value="P:intracellular protein transport"/>
    <property type="evidence" value="ECO:0007669"/>
    <property type="project" value="TreeGrafter"/>
</dbReference>
<evidence type="ECO:0000256" key="9">
    <source>
        <dbReference type="ARBA" id="ARBA00022927"/>
    </source>
</evidence>
<dbReference type="GO" id="GO:0005829">
    <property type="term" value="C:cytosol"/>
    <property type="evidence" value="ECO:0007669"/>
    <property type="project" value="GOC"/>
</dbReference>
<dbReference type="FunFam" id="1.25.40.660:FF:000003">
    <property type="entry name" value="Vacuolar protein sorting-associated protein 35"/>
    <property type="match status" value="1"/>
</dbReference>
<dbReference type="Pfam" id="PF03635">
    <property type="entry name" value="Vps35"/>
    <property type="match status" value="1"/>
</dbReference>
<keyword evidence="11" id="KW-0472">Membrane</keyword>
<evidence type="ECO:0000313" key="13">
    <source>
        <dbReference type="EMBL" id="TYG82926.1"/>
    </source>
</evidence>
<evidence type="ECO:0000256" key="6">
    <source>
        <dbReference type="ARBA" id="ARBA00022448"/>
    </source>
</evidence>
<dbReference type="InterPro" id="IPR005378">
    <property type="entry name" value="Vps35"/>
</dbReference>
<evidence type="ECO:0000256" key="1">
    <source>
        <dbReference type="ARBA" id="ARBA00004125"/>
    </source>
</evidence>
<organism evidence="13 14">
    <name type="scientific">Gossypium darwinii</name>
    <name type="common">Darwin's cotton</name>
    <name type="synonym">Gossypium barbadense var. darwinii</name>
    <dbReference type="NCBI Taxonomy" id="34276"/>
    <lineage>
        <taxon>Eukaryota</taxon>
        <taxon>Viridiplantae</taxon>
        <taxon>Streptophyta</taxon>
        <taxon>Embryophyta</taxon>
        <taxon>Tracheophyta</taxon>
        <taxon>Spermatophyta</taxon>
        <taxon>Magnoliopsida</taxon>
        <taxon>eudicotyledons</taxon>
        <taxon>Gunneridae</taxon>
        <taxon>Pentapetalae</taxon>
        <taxon>rosids</taxon>
        <taxon>malvids</taxon>
        <taxon>Malvales</taxon>
        <taxon>Malvaceae</taxon>
        <taxon>Malvoideae</taxon>
        <taxon>Gossypium</taxon>
    </lineage>
</organism>
<evidence type="ECO:0000256" key="2">
    <source>
        <dbReference type="ARBA" id="ARBA00004179"/>
    </source>
</evidence>
<evidence type="ECO:0000313" key="14">
    <source>
        <dbReference type="Proteomes" id="UP000323506"/>
    </source>
</evidence>
<name>A0A5D2DPB6_GOSDA</name>
<evidence type="ECO:0000256" key="12">
    <source>
        <dbReference type="PIRNR" id="PIRNR009375"/>
    </source>
</evidence>
<dbReference type="GO" id="GO:0005794">
    <property type="term" value="C:Golgi apparatus"/>
    <property type="evidence" value="ECO:0007669"/>
    <property type="project" value="UniProtKB-SubCell"/>
</dbReference>
<comment type="function">
    <text evidence="12">Plays a role in vesicular protein sorting.</text>
</comment>
<dbReference type="EMBL" id="CM017701">
    <property type="protein sequence ID" value="TYG82926.1"/>
    <property type="molecule type" value="Genomic_DNA"/>
</dbReference>
<dbReference type="GO" id="GO:0042147">
    <property type="term" value="P:retrograde transport, endosome to Golgi"/>
    <property type="evidence" value="ECO:0007669"/>
    <property type="project" value="InterPro"/>
</dbReference>
<evidence type="ECO:0000256" key="7">
    <source>
        <dbReference type="ARBA" id="ARBA00022490"/>
    </source>
</evidence>